<dbReference type="WBParaSite" id="SSLN_0001948401-mRNA-1">
    <property type="protein sequence ID" value="SSLN_0001948401-mRNA-1"/>
    <property type="gene ID" value="SSLN_0001948401"/>
</dbReference>
<sequence>LCDRLHSYEEAFQSREISSATKRYLCLLPTSLLNADAFASVIAEDLGWTLWTPAGLALNLWRLRTIEKDTDEDNPGDVEQRDASVIITQTIEKDTDEDNPGDVKQRDASVIITQVSFPLPLVEMDDGRVFEILRNVSLAPHLLGEFCEFCHQLGLAVLEDFRWDYVGSWFLTAGNLLQDQYGFW</sequence>
<evidence type="ECO:0000313" key="1">
    <source>
        <dbReference type="WBParaSite" id="SSLN_0001948401-mRNA-1"/>
    </source>
</evidence>
<accession>A0A183TQM2</accession>
<protein>
    <submittedName>
        <fullName evidence="1">Protein SHQ1 homolog</fullName>
    </submittedName>
</protein>
<organism evidence="1">
    <name type="scientific">Schistocephalus solidus</name>
    <name type="common">Tapeworm</name>
    <dbReference type="NCBI Taxonomy" id="70667"/>
    <lineage>
        <taxon>Eukaryota</taxon>
        <taxon>Metazoa</taxon>
        <taxon>Spiralia</taxon>
        <taxon>Lophotrochozoa</taxon>
        <taxon>Platyhelminthes</taxon>
        <taxon>Cestoda</taxon>
        <taxon>Eucestoda</taxon>
        <taxon>Diphyllobothriidea</taxon>
        <taxon>Diphyllobothriidae</taxon>
        <taxon>Schistocephalus</taxon>
    </lineage>
</organism>
<dbReference type="AlphaFoldDB" id="A0A183TQM2"/>
<name>A0A183TQM2_SCHSO</name>
<proteinExistence type="predicted"/>
<reference evidence="1" key="1">
    <citation type="submission" date="2016-06" db="UniProtKB">
        <authorList>
            <consortium name="WormBaseParasite"/>
        </authorList>
    </citation>
    <scope>IDENTIFICATION</scope>
</reference>